<keyword evidence="1" id="KW-1133">Transmembrane helix</keyword>
<gene>
    <name evidence="3" type="ORF">DPV69_14385</name>
</gene>
<dbReference type="EMBL" id="SAYW01000004">
    <property type="protein sequence ID" value="RWU06554.1"/>
    <property type="molecule type" value="Genomic_DNA"/>
</dbReference>
<keyword evidence="1" id="KW-0472">Membrane</keyword>
<comment type="caution">
    <text evidence="3">The sequence shown here is derived from an EMBL/GenBank/DDBJ whole genome shotgun (WGS) entry which is preliminary data.</text>
</comment>
<dbReference type="PANTHER" id="PTHR36305:SF1">
    <property type="entry name" value="PHOSPHATIDYLGLYCEROPHOSPHATASE A"/>
    <property type="match status" value="1"/>
</dbReference>
<dbReference type="Proteomes" id="UP000284120">
    <property type="component" value="Unassembled WGS sequence"/>
</dbReference>
<dbReference type="PANTHER" id="PTHR36305">
    <property type="entry name" value="PHOSPHATIDYLGLYCEROPHOSPHATASE A"/>
    <property type="match status" value="1"/>
</dbReference>
<keyword evidence="4" id="KW-1185">Reference proteome</keyword>
<reference evidence="3 4" key="1">
    <citation type="submission" date="2018-06" db="EMBL/GenBank/DDBJ databases">
        <title>Pedobacter endophyticus sp. nov., an endophytic bacterium isolated from a leaf of Triticum aestivum.</title>
        <authorList>
            <person name="Zhang L."/>
        </authorList>
    </citation>
    <scope>NUCLEOTIDE SEQUENCE [LARGE SCALE GENOMIC DNA]</scope>
    <source>
        <strain evidence="3 4">CM134L-2</strain>
    </source>
</reference>
<feature type="transmembrane region" description="Helical" evidence="1">
    <location>
        <begin position="23"/>
        <end position="40"/>
    </location>
</feature>
<dbReference type="Pfam" id="PF04608">
    <property type="entry name" value="PgpA"/>
    <property type="match status" value="1"/>
</dbReference>
<evidence type="ECO:0000256" key="1">
    <source>
        <dbReference type="SAM" id="Phobius"/>
    </source>
</evidence>
<dbReference type="CDD" id="cd06971">
    <property type="entry name" value="PgpA"/>
    <property type="match status" value="1"/>
</dbReference>
<evidence type="ECO:0000313" key="4">
    <source>
        <dbReference type="Proteomes" id="UP000284120"/>
    </source>
</evidence>
<dbReference type="InterPro" id="IPR036681">
    <property type="entry name" value="PgpA-like_sf"/>
</dbReference>
<organism evidence="3 4">
    <name type="scientific">Pedobacter chitinilyticus</name>
    <dbReference type="NCBI Taxonomy" id="2233776"/>
    <lineage>
        <taxon>Bacteria</taxon>
        <taxon>Pseudomonadati</taxon>
        <taxon>Bacteroidota</taxon>
        <taxon>Sphingobacteriia</taxon>
        <taxon>Sphingobacteriales</taxon>
        <taxon>Sphingobacteriaceae</taxon>
        <taxon>Pedobacter</taxon>
    </lineage>
</organism>
<proteinExistence type="predicted"/>
<protein>
    <submittedName>
        <fullName evidence="3">Phosphatidylglycerophosphatase A</fullName>
    </submittedName>
</protein>
<feature type="transmembrane region" description="Helical" evidence="1">
    <location>
        <begin position="83"/>
        <end position="107"/>
    </location>
</feature>
<evidence type="ECO:0000313" key="3">
    <source>
        <dbReference type="EMBL" id="RWU06554.1"/>
    </source>
</evidence>
<dbReference type="InterPro" id="IPR007686">
    <property type="entry name" value="YutG/PgpA"/>
</dbReference>
<dbReference type="SUPFAM" id="SSF101307">
    <property type="entry name" value="YutG-like"/>
    <property type="match status" value="1"/>
</dbReference>
<dbReference type="AlphaFoldDB" id="A0A3S4RQ31"/>
<dbReference type="GO" id="GO:0008962">
    <property type="term" value="F:phosphatidylglycerophosphatase activity"/>
    <property type="evidence" value="ECO:0007669"/>
    <property type="project" value="InterPro"/>
</dbReference>
<dbReference type="InterPro" id="IPR026037">
    <property type="entry name" value="PgpA"/>
</dbReference>
<dbReference type="OrthoDB" id="9804091at2"/>
<dbReference type="GO" id="GO:0006629">
    <property type="term" value="P:lipid metabolic process"/>
    <property type="evidence" value="ECO:0007669"/>
    <property type="project" value="InterPro"/>
</dbReference>
<feature type="domain" description="YutG/PgpA" evidence="2">
    <location>
        <begin position="10"/>
        <end position="148"/>
    </location>
</feature>
<dbReference type="PIRSF" id="PIRSF006162">
    <property type="entry name" value="PgpA"/>
    <property type="match status" value="1"/>
</dbReference>
<name>A0A3S4RQ31_9SPHI</name>
<evidence type="ECO:0000259" key="2">
    <source>
        <dbReference type="Pfam" id="PF04608"/>
    </source>
</evidence>
<feature type="transmembrane region" description="Helical" evidence="1">
    <location>
        <begin position="128"/>
        <end position="153"/>
    </location>
</feature>
<sequence>METVIFHKIISTSLGIGYIGKGAGTYAAIFTCLLWYFFLAGQYDPKLAPALITLLITLQGIRSSNEVEVLWGKDHNRVVIDEVAGMCISLLFVPVTIEYVVTGLILFRFFDILKPLGIRKLEKWPGGWGVMADDVLSGIYANIVLQIIIFFNIF</sequence>
<keyword evidence="1" id="KW-0812">Transmembrane</keyword>
<accession>A0A3S4RQ31</accession>